<dbReference type="Proteomes" id="UP001369815">
    <property type="component" value="Unassembled WGS sequence"/>
</dbReference>
<protein>
    <recommendedName>
        <fullName evidence="3">THUMP domain-containing protein</fullName>
    </recommendedName>
</protein>
<dbReference type="AlphaFoldDB" id="A0AAX6MKF6"/>
<sequence>MDSSTKRKQPPSNGSDGRPVKKSKGGSNGRWQTPHQKAKLEAIKGRGLEVGDMGIWTTCVKGKERQALEEMMDLCEEYGEKLYGIKRQDPAEVKEDEEDDGDIEASIKKEVQEMKPASKPKGSTFEPMRMDLDCLLFIRTKPPVDPVALVQQICKDAKEVTEKSQRRSRFINRFTPITLTAKATEAGVEEVAKNVLAKHFQLADEDEQTDVPKAEAYSYAIRPSFRAHNTLKRDDVIKKVASLIVSRHKVNLTSPDKVILIDIYQIRTNKSRQTFCGMSVVDGDWDSLKRYNLHEIYLSALGPDEKKKRDRIVHREVPLTEELED</sequence>
<accession>A0AAX6MKF6</accession>
<reference evidence="4 5" key="1">
    <citation type="journal article" date="2024" name="Front Chem Biol">
        <title>Unveiling the potential of Daldinia eschscholtzii MFLUCC 19-0629 through bioactivity and bioinformatics studies for enhanced sustainable agriculture production.</title>
        <authorList>
            <person name="Brooks S."/>
            <person name="Weaver J.A."/>
            <person name="Klomchit A."/>
            <person name="Alharthi S.A."/>
            <person name="Onlamun T."/>
            <person name="Nurani R."/>
            <person name="Vong T.K."/>
            <person name="Alberti F."/>
            <person name="Greco C."/>
        </authorList>
    </citation>
    <scope>NUCLEOTIDE SEQUENCE [LARGE SCALE GENOMIC DNA]</scope>
    <source>
        <strain evidence="4">MFLUCC 19-0629</strain>
    </source>
</reference>
<dbReference type="InterPro" id="IPR004114">
    <property type="entry name" value="THUMP_dom"/>
</dbReference>
<feature type="region of interest" description="Disordered" evidence="2">
    <location>
        <begin position="1"/>
        <end position="37"/>
    </location>
</feature>
<keyword evidence="5" id="KW-1185">Reference proteome</keyword>
<name>A0AAX6MKF6_9PEZI</name>
<comment type="caution">
    <text evidence="4">The sequence shown here is derived from an EMBL/GenBank/DDBJ whole genome shotgun (WGS) entry which is preliminary data.</text>
</comment>
<gene>
    <name evidence="4" type="ORF">Daesc_004962</name>
</gene>
<keyword evidence="1" id="KW-0694">RNA-binding</keyword>
<dbReference type="SUPFAM" id="SSF143437">
    <property type="entry name" value="THUMP domain-like"/>
    <property type="match status" value="1"/>
</dbReference>
<dbReference type="EMBL" id="JBANMG010000005">
    <property type="protein sequence ID" value="KAK6952671.1"/>
    <property type="molecule type" value="Genomic_DNA"/>
</dbReference>
<evidence type="ECO:0000313" key="4">
    <source>
        <dbReference type="EMBL" id="KAK6952671.1"/>
    </source>
</evidence>
<dbReference type="PANTHER" id="PTHR13452:SF10">
    <property type="entry name" value="THUMP DOMAIN-CONTAINING PROTEIN 1"/>
    <property type="match status" value="1"/>
</dbReference>
<dbReference type="GO" id="GO:0006400">
    <property type="term" value="P:tRNA modification"/>
    <property type="evidence" value="ECO:0007669"/>
    <property type="project" value="InterPro"/>
</dbReference>
<evidence type="ECO:0000259" key="3">
    <source>
        <dbReference type="PROSITE" id="PS51165"/>
    </source>
</evidence>
<proteinExistence type="predicted"/>
<evidence type="ECO:0000256" key="2">
    <source>
        <dbReference type="SAM" id="MobiDB-lite"/>
    </source>
</evidence>
<dbReference type="InterPro" id="IPR040183">
    <property type="entry name" value="THUMPD1-like"/>
</dbReference>
<dbReference type="PANTHER" id="PTHR13452">
    <property type="entry name" value="THUMP DOMAIN CONTAINING PROTEIN 1-RELATED"/>
    <property type="match status" value="1"/>
</dbReference>
<dbReference type="Pfam" id="PF02926">
    <property type="entry name" value="THUMP"/>
    <property type="match status" value="1"/>
</dbReference>
<evidence type="ECO:0000313" key="5">
    <source>
        <dbReference type="Proteomes" id="UP001369815"/>
    </source>
</evidence>
<dbReference type="GO" id="GO:0003723">
    <property type="term" value="F:RNA binding"/>
    <property type="evidence" value="ECO:0007669"/>
    <property type="project" value="UniProtKB-UniRule"/>
</dbReference>
<dbReference type="Gene3D" id="3.30.2300.10">
    <property type="entry name" value="THUMP superfamily"/>
    <property type="match status" value="1"/>
</dbReference>
<dbReference type="CDD" id="cd11717">
    <property type="entry name" value="THUMP_THUMPD1_like"/>
    <property type="match status" value="1"/>
</dbReference>
<dbReference type="PROSITE" id="PS51165">
    <property type="entry name" value="THUMP"/>
    <property type="match status" value="1"/>
</dbReference>
<evidence type="ECO:0000256" key="1">
    <source>
        <dbReference type="PROSITE-ProRule" id="PRU00529"/>
    </source>
</evidence>
<feature type="domain" description="THUMP" evidence="3">
    <location>
        <begin position="159"/>
        <end position="282"/>
    </location>
</feature>
<organism evidence="4 5">
    <name type="scientific">Daldinia eschscholtzii</name>
    <dbReference type="NCBI Taxonomy" id="292717"/>
    <lineage>
        <taxon>Eukaryota</taxon>
        <taxon>Fungi</taxon>
        <taxon>Dikarya</taxon>
        <taxon>Ascomycota</taxon>
        <taxon>Pezizomycotina</taxon>
        <taxon>Sordariomycetes</taxon>
        <taxon>Xylariomycetidae</taxon>
        <taxon>Xylariales</taxon>
        <taxon>Hypoxylaceae</taxon>
        <taxon>Daldinia</taxon>
    </lineage>
</organism>